<dbReference type="AlphaFoldDB" id="A0A9D5JY78"/>
<organism evidence="2 3">
    <name type="scientific">candidate division KSB3 bacterium</name>
    <dbReference type="NCBI Taxonomy" id="2044937"/>
    <lineage>
        <taxon>Bacteria</taxon>
        <taxon>candidate division KSB3</taxon>
    </lineage>
</organism>
<protein>
    <submittedName>
        <fullName evidence="2">Phosphotransferase</fullName>
    </submittedName>
</protein>
<gene>
    <name evidence="2" type="ORF">GF339_16385</name>
</gene>
<accession>A0A9D5JY78</accession>
<reference evidence="2" key="1">
    <citation type="submission" date="2019-11" db="EMBL/GenBank/DDBJ databases">
        <title>Microbial mats filling the niche in hypersaline microbial mats.</title>
        <authorList>
            <person name="Wong H.L."/>
            <person name="Macleod F.I."/>
            <person name="White R.A. III"/>
            <person name="Burns B.P."/>
        </authorList>
    </citation>
    <scope>NUCLEOTIDE SEQUENCE</scope>
    <source>
        <strain evidence="2">Rbin_158</strain>
    </source>
</reference>
<proteinExistence type="predicted"/>
<dbReference type="SUPFAM" id="SSF56112">
    <property type="entry name" value="Protein kinase-like (PK-like)"/>
    <property type="match status" value="1"/>
</dbReference>
<evidence type="ECO:0000313" key="2">
    <source>
        <dbReference type="EMBL" id="MBD3326166.1"/>
    </source>
</evidence>
<dbReference type="InterPro" id="IPR011009">
    <property type="entry name" value="Kinase-like_dom_sf"/>
</dbReference>
<dbReference type="PANTHER" id="PTHR21310">
    <property type="entry name" value="AMINOGLYCOSIDE PHOSPHOTRANSFERASE-RELATED-RELATED"/>
    <property type="match status" value="1"/>
</dbReference>
<name>A0A9D5JY78_9BACT</name>
<dbReference type="Proteomes" id="UP000649604">
    <property type="component" value="Unassembled WGS sequence"/>
</dbReference>
<sequence length="219" mass="25013">MQPFSYDTLTACIRRHLGDTGEPISFTPIPTGKFNTSYYVQTAGQDLILRIAPPQDAVFVFYEKDMMKQEPGIHRLLLEQTHVPVARILAFDESHAVLDHDFLIMERLPGHPLSEAMFVDESTVLQQVGDALAQTHRITADQYGYLGAHAPMPPQATWNEAFWMMWRTLIEDVAGVDYYTSEECQQLLSLLEAHLPLFDRDVPSSLLHMGRLESEYFDR</sequence>
<dbReference type="InterPro" id="IPR002575">
    <property type="entry name" value="Aminoglycoside_PTrfase"/>
</dbReference>
<dbReference type="Gene3D" id="3.30.200.20">
    <property type="entry name" value="Phosphorylase Kinase, domain 1"/>
    <property type="match status" value="1"/>
</dbReference>
<dbReference type="EMBL" id="WJJP01000531">
    <property type="protein sequence ID" value="MBD3326166.1"/>
    <property type="molecule type" value="Genomic_DNA"/>
</dbReference>
<feature type="domain" description="Aminoglycoside phosphotransferase" evidence="1">
    <location>
        <begin position="26"/>
        <end position="208"/>
    </location>
</feature>
<dbReference type="Pfam" id="PF01636">
    <property type="entry name" value="APH"/>
    <property type="match status" value="1"/>
</dbReference>
<dbReference type="InterPro" id="IPR051678">
    <property type="entry name" value="AGP_Transferase"/>
</dbReference>
<comment type="caution">
    <text evidence="2">The sequence shown here is derived from an EMBL/GenBank/DDBJ whole genome shotgun (WGS) entry which is preliminary data.</text>
</comment>
<evidence type="ECO:0000259" key="1">
    <source>
        <dbReference type="Pfam" id="PF01636"/>
    </source>
</evidence>
<evidence type="ECO:0000313" key="3">
    <source>
        <dbReference type="Proteomes" id="UP000649604"/>
    </source>
</evidence>